<accession>A0AAN9RPC2</accession>
<gene>
    <name evidence="1" type="ORF">VNO78_34326</name>
</gene>
<evidence type="ECO:0000313" key="1">
    <source>
        <dbReference type="EMBL" id="KAK7379804.1"/>
    </source>
</evidence>
<sequence>MIDTLTYESFYQKNRGKKRRESHQEKRHRCAHVDGAANTLALLPAVTASDLVHIFSLLLPPPFSLSTISGEVAGQVTVVSAGLSLPTSPSPSSFRYYPFLA</sequence>
<protein>
    <submittedName>
        <fullName evidence="1">Uncharacterized protein</fullName>
    </submittedName>
</protein>
<name>A0AAN9RPC2_PSOTE</name>
<evidence type="ECO:0000313" key="2">
    <source>
        <dbReference type="Proteomes" id="UP001386955"/>
    </source>
</evidence>
<organism evidence="1 2">
    <name type="scientific">Psophocarpus tetragonolobus</name>
    <name type="common">Winged bean</name>
    <name type="synonym">Dolichos tetragonolobus</name>
    <dbReference type="NCBI Taxonomy" id="3891"/>
    <lineage>
        <taxon>Eukaryota</taxon>
        <taxon>Viridiplantae</taxon>
        <taxon>Streptophyta</taxon>
        <taxon>Embryophyta</taxon>
        <taxon>Tracheophyta</taxon>
        <taxon>Spermatophyta</taxon>
        <taxon>Magnoliopsida</taxon>
        <taxon>eudicotyledons</taxon>
        <taxon>Gunneridae</taxon>
        <taxon>Pentapetalae</taxon>
        <taxon>rosids</taxon>
        <taxon>fabids</taxon>
        <taxon>Fabales</taxon>
        <taxon>Fabaceae</taxon>
        <taxon>Papilionoideae</taxon>
        <taxon>50 kb inversion clade</taxon>
        <taxon>NPAAA clade</taxon>
        <taxon>indigoferoid/millettioid clade</taxon>
        <taxon>Phaseoleae</taxon>
        <taxon>Psophocarpus</taxon>
    </lineage>
</organism>
<dbReference type="EMBL" id="JAYMYS010000016">
    <property type="protein sequence ID" value="KAK7379804.1"/>
    <property type="molecule type" value="Genomic_DNA"/>
</dbReference>
<dbReference type="Proteomes" id="UP001386955">
    <property type="component" value="Unassembled WGS sequence"/>
</dbReference>
<proteinExistence type="predicted"/>
<reference evidence="1 2" key="1">
    <citation type="submission" date="2024-01" db="EMBL/GenBank/DDBJ databases">
        <title>The genomes of 5 underutilized Papilionoideae crops provide insights into root nodulation and disease resistanc.</title>
        <authorList>
            <person name="Jiang F."/>
        </authorList>
    </citation>
    <scope>NUCLEOTIDE SEQUENCE [LARGE SCALE GENOMIC DNA]</scope>
    <source>
        <strain evidence="1">DUOXIRENSHENG_FW03</strain>
        <tissue evidence="1">Leaves</tissue>
    </source>
</reference>
<comment type="caution">
    <text evidence="1">The sequence shown here is derived from an EMBL/GenBank/DDBJ whole genome shotgun (WGS) entry which is preliminary data.</text>
</comment>
<keyword evidence="2" id="KW-1185">Reference proteome</keyword>
<dbReference type="AlphaFoldDB" id="A0AAN9RPC2"/>